<name>A0A917G185_9BACI</name>
<sequence length="98" mass="11732">MNVDQLAVNEWFAEWEQLQQTIHTLHQERDANVVVHMRKAIALFENFVTDENLMPTNGQERLTFVKSRPAQYACYRQLDELFKETKKRAARLRIQQKK</sequence>
<organism evidence="2 3">
    <name type="scientific">Lysinibacillus alkalisoli</name>
    <dbReference type="NCBI Taxonomy" id="1911548"/>
    <lineage>
        <taxon>Bacteria</taxon>
        <taxon>Bacillati</taxon>
        <taxon>Bacillota</taxon>
        <taxon>Bacilli</taxon>
        <taxon>Bacillales</taxon>
        <taxon>Bacillaceae</taxon>
        <taxon>Lysinibacillus</taxon>
    </lineage>
</organism>
<comment type="caution">
    <text evidence="2">The sequence shown here is derived from an EMBL/GenBank/DDBJ whole genome shotgun (WGS) entry which is preliminary data.</text>
</comment>
<evidence type="ECO:0000259" key="1">
    <source>
        <dbReference type="Pfam" id="PF21747"/>
    </source>
</evidence>
<dbReference type="EMBL" id="BMJT01000003">
    <property type="protein sequence ID" value="GGG17743.1"/>
    <property type="molecule type" value="Genomic_DNA"/>
</dbReference>
<proteinExistence type="predicted"/>
<keyword evidence="3" id="KW-1185">Reference proteome</keyword>
<dbReference type="RefSeq" id="WP_188613949.1">
    <property type="nucleotide sequence ID" value="NZ_BMJT01000003.1"/>
</dbReference>
<dbReference type="AlphaFoldDB" id="A0A917G185"/>
<evidence type="ECO:0000313" key="2">
    <source>
        <dbReference type="EMBL" id="GGG17743.1"/>
    </source>
</evidence>
<reference evidence="2" key="1">
    <citation type="journal article" date="2014" name="Int. J. Syst. Evol. Microbiol.">
        <title>Complete genome sequence of Corynebacterium casei LMG S-19264T (=DSM 44701T), isolated from a smear-ripened cheese.</title>
        <authorList>
            <consortium name="US DOE Joint Genome Institute (JGI-PGF)"/>
            <person name="Walter F."/>
            <person name="Albersmeier A."/>
            <person name="Kalinowski J."/>
            <person name="Ruckert C."/>
        </authorList>
    </citation>
    <scope>NUCLEOTIDE SEQUENCE</scope>
    <source>
        <strain evidence="2">CGMCC 1.15760</strain>
    </source>
</reference>
<dbReference type="InterPro" id="IPR048427">
    <property type="entry name" value="YpoC"/>
</dbReference>
<evidence type="ECO:0000313" key="3">
    <source>
        <dbReference type="Proteomes" id="UP000616608"/>
    </source>
</evidence>
<feature type="domain" description="YpoC-like" evidence="1">
    <location>
        <begin position="7"/>
        <end position="97"/>
    </location>
</feature>
<dbReference type="Pfam" id="PF21747">
    <property type="entry name" value="YpoC"/>
    <property type="match status" value="1"/>
</dbReference>
<protein>
    <recommendedName>
        <fullName evidence="1">YpoC-like domain-containing protein</fullName>
    </recommendedName>
</protein>
<reference evidence="2" key="2">
    <citation type="submission" date="2020-09" db="EMBL/GenBank/DDBJ databases">
        <authorList>
            <person name="Sun Q."/>
            <person name="Zhou Y."/>
        </authorList>
    </citation>
    <scope>NUCLEOTIDE SEQUENCE</scope>
    <source>
        <strain evidence="2">CGMCC 1.15760</strain>
    </source>
</reference>
<gene>
    <name evidence="2" type="ORF">GCM10007425_10190</name>
</gene>
<dbReference type="Proteomes" id="UP000616608">
    <property type="component" value="Unassembled WGS sequence"/>
</dbReference>
<accession>A0A917G185</accession>